<dbReference type="SUPFAM" id="SSF46785">
    <property type="entry name" value="Winged helix' DNA-binding domain"/>
    <property type="match status" value="1"/>
</dbReference>
<dbReference type="PANTHER" id="PTHR33164:SF43">
    <property type="entry name" value="HTH-TYPE TRANSCRIPTIONAL REPRESSOR YETL"/>
    <property type="match status" value="1"/>
</dbReference>
<gene>
    <name evidence="5" type="ORF">IMF26_10115</name>
</gene>
<dbReference type="EMBL" id="CP062796">
    <property type="protein sequence ID" value="QUL98359.1"/>
    <property type="molecule type" value="Genomic_DNA"/>
</dbReference>
<dbReference type="SMART" id="SM00347">
    <property type="entry name" value="HTH_MARR"/>
    <property type="match status" value="1"/>
</dbReference>
<evidence type="ECO:0000259" key="4">
    <source>
        <dbReference type="PROSITE" id="PS50995"/>
    </source>
</evidence>
<dbReference type="InterPro" id="IPR036388">
    <property type="entry name" value="WH-like_DNA-bd_sf"/>
</dbReference>
<feature type="domain" description="HTH marR-type" evidence="4">
    <location>
        <begin position="10"/>
        <end position="151"/>
    </location>
</feature>
<dbReference type="KEGG" id="fcz:IMF26_10115"/>
<dbReference type="PANTHER" id="PTHR33164">
    <property type="entry name" value="TRANSCRIPTIONAL REGULATOR, MARR FAMILY"/>
    <property type="match status" value="1"/>
</dbReference>
<evidence type="ECO:0000313" key="5">
    <source>
        <dbReference type="EMBL" id="QUL98359.1"/>
    </source>
</evidence>
<keyword evidence="2" id="KW-0238">DNA-binding</keyword>
<keyword evidence="1" id="KW-0805">Transcription regulation</keyword>
<dbReference type="AlphaFoldDB" id="A0AAT9LBC9"/>
<name>A0AAT9LBC9_9FIRM</name>
<dbReference type="GO" id="GO:0003677">
    <property type="term" value="F:DNA binding"/>
    <property type="evidence" value="ECO:0007669"/>
    <property type="project" value="UniProtKB-KW"/>
</dbReference>
<dbReference type="Pfam" id="PF12802">
    <property type="entry name" value="MarR_2"/>
    <property type="match status" value="1"/>
</dbReference>
<dbReference type="InterPro" id="IPR000835">
    <property type="entry name" value="HTH_MarR-typ"/>
</dbReference>
<sequence length="155" mass="17124">MKDMGKALPIAHFRRLLAELTGALHLLEKSEAGCCGITLSQCHLMLEVARRSEGKCTLSEAATVLGLDLSTVSRVADGLVRRGLLRREVDHEDRRRMWLQLTDAGMELVKTINVEIDAYIGRILEQIPSEKQKVVLESLSLLVEATKKVKGGCCV</sequence>
<reference evidence="5" key="2">
    <citation type="journal article" date="2023" name="Biology">
        <title>Prokaryotic Life Associated with Coal-Fire Gas Vents Revealed by Metagenomics.</title>
        <authorList>
            <person name="Kadnikov V.V."/>
            <person name="Mardanov A.V."/>
            <person name="Beletsky A.V."/>
            <person name="Karnachuk O.V."/>
            <person name="Ravin N.V."/>
        </authorList>
    </citation>
    <scope>NUCLEOTIDE SEQUENCE</scope>
    <source>
        <strain evidence="5">Bu02</strain>
    </source>
</reference>
<dbReference type="InterPro" id="IPR039422">
    <property type="entry name" value="MarR/SlyA-like"/>
</dbReference>
<evidence type="ECO:0000256" key="3">
    <source>
        <dbReference type="ARBA" id="ARBA00023163"/>
    </source>
</evidence>
<dbReference type="InterPro" id="IPR036390">
    <property type="entry name" value="WH_DNA-bd_sf"/>
</dbReference>
<evidence type="ECO:0000256" key="1">
    <source>
        <dbReference type="ARBA" id="ARBA00023015"/>
    </source>
</evidence>
<accession>A0AAT9LBC9</accession>
<dbReference type="GO" id="GO:0006950">
    <property type="term" value="P:response to stress"/>
    <property type="evidence" value="ECO:0007669"/>
    <property type="project" value="TreeGrafter"/>
</dbReference>
<dbReference type="InterPro" id="IPR023187">
    <property type="entry name" value="Tscrpt_reg_MarR-type_CS"/>
</dbReference>
<dbReference type="PROSITE" id="PS01117">
    <property type="entry name" value="HTH_MARR_1"/>
    <property type="match status" value="1"/>
</dbReference>
<organism evidence="5">
    <name type="scientific">Candidatus Fermentithermobacillus carboniphilus</name>
    <dbReference type="NCBI Taxonomy" id="3085328"/>
    <lineage>
        <taxon>Bacteria</taxon>
        <taxon>Bacillati</taxon>
        <taxon>Bacillota</taxon>
        <taxon>Candidatus Fermentithermobacillia</taxon>
        <taxon>Candidatus Fermentithermobacillales</taxon>
        <taxon>Candidatus Fermentithermobacillaceae</taxon>
        <taxon>Candidatus Fermentithermobacillus</taxon>
    </lineage>
</organism>
<keyword evidence="3" id="KW-0804">Transcription</keyword>
<dbReference type="PRINTS" id="PR00598">
    <property type="entry name" value="HTHMARR"/>
</dbReference>
<dbReference type="Gene3D" id="1.10.10.10">
    <property type="entry name" value="Winged helix-like DNA-binding domain superfamily/Winged helix DNA-binding domain"/>
    <property type="match status" value="1"/>
</dbReference>
<evidence type="ECO:0000256" key="2">
    <source>
        <dbReference type="ARBA" id="ARBA00023125"/>
    </source>
</evidence>
<protein>
    <submittedName>
        <fullName evidence="5">MarR family transcriptional regulator</fullName>
    </submittedName>
</protein>
<dbReference type="GO" id="GO:0003700">
    <property type="term" value="F:DNA-binding transcription factor activity"/>
    <property type="evidence" value="ECO:0007669"/>
    <property type="project" value="InterPro"/>
</dbReference>
<proteinExistence type="predicted"/>
<dbReference type="PROSITE" id="PS50995">
    <property type="entry name" value="HTH_MARR_2"/>
    <property type="match status" value="1"/>
</dbReference>
<reference evidence="5" key="1">
    <citation type="submission" date="2020-10" db="EMBL/GenBank/DDBJ databases">
        <authorList>
            <person name="Kadnikov V."/>
            <person name="Beletsky A.V."/>
            <person name="Mardanov A.V."/>
            <person name="Karnachuk O.V."/>
            <person name="Ravin N.V."/>
        </authorList>
    </citation>
    <scope>NUCLEOTIDE SEQUENCE</scope>
    <source>
        <strain evidence="5">Bu02</strain>
    </source>
</reference>